<dbReference type="AlphaFoldDB" id="A0A3A6U3D1"/>
<feature type="transmembrane region" description="Helical" evidence="7">
    <location>
        <begin position="52"/>
        <end position="72"/>
    </location>
</feature>
<dbReference type="Pfam" id="PF07681">
    <property type="entry name" value="DoxX"/>
    <property type="match status" value="1"/>
</dbReference>
<evidence type="ECO:0000256" key="7">
    <source>
        <dbReference type="SAM" id="Phobius"/>
    </source>
</evidence>
<dbReference type="Proteomes" id="UP000273022">
    <property type="component" value="Unassembled WGS sequence"/>
</dbReference>
<reference evidence="8 9" key="1">
    <citation type="submission" date="2018-09" db="EMBL/GenBank/DDBJ databases">
        <title>Phylogeny of the Shewanellaceae, and recommendation for two new genera, Pseudoshewanella and Parashewanella.</title>
        <authorList>
            <person name="Wang G."/>
        </authorList>
    </citation>
    <scope>NUCLEOTIDE SEQUENCE [LARGE SCALE GENOMIC DNA]</scope>
    <source>
        <strain evidence="8 9">KCTC 22492</strain>
    </source>
</reference>
<feature type="transmembrane region" description="Helical" evidence="7">
    <location>
        <begin position="112"/>
        <end position="131"/>
    </location>
</feature>
<sequence>MLDKHISTELGKLILRVTVAGLMLFHGVAKMMHPQSLEFISSMLTNAGLPTFIAYGVFVGEVVAPLAILAGFHTRLSAIIILINMLFVLGLVHMGEIFSLTSSGGLAVELQLFYLLSAIAIALLGSGKFAYKPD</sequence>
<dbReference type="PANTHER" id="PTHR33452:SF1">
    <property type="entry name" value="INNER MEMBRANE PROTEIN YPHA-RELATED"/>
    <property type="match status" value="1"/>
</dbReference>
<proteinExistence type="inferred from homology"/>
<keyword evidence="5 7" id="KW-1133">Transmembrane helix</keyword>
<name>A0A3A6U3D1_9GAMM</name>
<comment type="similarity">
    <text evidence="2">Belongs to the DoxX family.</text>
</comment>
<evidence type="ECO:0000313" key="9">
    <source>
        <dbReference type="Proteomes" id="UP000273022"/>
    </source>
</evidence>
<dbReference type="RefSeq" id="WP_121854451.1">
    <property type="nucleotide sequence ID" value="NZ_CP037952.1"/>
</dbReference>
<dbReference type="InterPro" id="IPR051907">
    <property type="entry name" value="DoxX-like_oxidoreductase"/>
</dbReference>
<evidence type="ECO:0000256" key="1">
    <source>
        <dbReference type="ARBA" id="ARBA00004651"/>
    </source>
</evidence>
<protein>
    <submittedName>
        <fullName evidence="8">DoxX family protein</fullName>
    </submittedName>
</protein>
<comment type="caution">
    <text evidence="8">The sequence shown here is derived from an EMBL/GenBank/DDBJ whole genome shotgun (WGS) entry which is preliminary data.</text>
</comment>
<dbReference type="PANTHER" id="PTHR33452">
    <property type="entry name" value="OXIDOREDUCTASE CATD-RELATED"/>
    <property type="match status" value="1"/>
</dbReference>
<keyword evidence="4 7" id="KW-0812">Transmembrane</keyword>
<organism evidence="8 9">
    <name type="scientific">Parashewanella spongiae</name>
    <dbReference type="NCBI Taxonomy" id="342950"/>
    <lineage>
        <taxon>Bacteria</taxon>
        <taxon>Pseudomonadati</taxon>
        <taxon>Pseudomonadota</taxon>
        <taxon>Gammaproteobacteria</taxon>
        <taxon>Alteromonadales</taxon>
        <taxon>Shewanellaceae</taxon>
        <taxon>Parashewanella</taxon>
    </lineage>
</organism>
<dbReference type="InterPro" id="IPR032808">
    <property type="entry name" value="DoxX"/>
</dbReference>
<dbReference type="OrthoDB" id="280866at2"/>
<gene>
    <name evidence="8" type="ORF">D5R81_15030</name>
</gene>
<keyword evidence="3" id="KW-1003">Cell membrane</keyword>
<feature type="transmembrane region" description="Helical" evidence="7">
    <location>
        <begin position="79"/>
        <end position="100"/>
    </location>
</feature>
<evidence type="ECO:0000256" key="3">
    <source>
        <dbReference type="ARBA" id="ARBA00022475"/>
    </source>
</evidence>
<dbReference type="GO" id="GO:0005886">
    <property type="term" value="C:plasma membrane"/>
    <property type="evidence" value="ECO:0007669"/>
    <property type="project" value="UniProtKB-SubCell"/>
</dbReference>
<feature type="transmembrane region" description="Helical" evidence="7">
    <location>
        <begin position="13"/>
        <end position="32"/>
    </location>
</feature>
<dbReference type="EMBL" id="QYYH01000109">
    <property type="protein sequence ID" value="RJY07885.1"/>
    <property type="molecule type" value="Genomic_DNA"/>
</dbReference>
<accession>A0A3A6U3D1</accession>
<keyword evidence="6 7" id="KW-0472">Membrane</keyword>
<evidence type="ECO:0000313" key="8">
    <source>
        <dbReference type="EMBL" id="RJY07885.1"/>
    </source>
</evidence>
<evidence type="ECO:0000256" key="6">
    <source>
        <dbReference type="ARBA" id="ARBA00023136"/>
    </source>
</evidence>
<evidence type="ECO:0000256" key="5">
    <source>
        <dbReference type="ARBA" id="ARBA00022989"/>
    </source>
</evidence>
<evidence type="ECO:0000256" key="4">
    <source>
        <dbReference type="ARBA" id="ARBA00022692"/>
    </source>
</evidence>
<evidence type="ECO:0000256" key="2">
    <source>
        <dbReference type="ARBA" id="ARBA00006679"/>
    </source>
</evidence>
<keyword evidence="9" id="KW-1185">Reference proteome</keyword>
<comment type="subcellular location">
    <subcellularLocation>
        <location evidence="1">Cell membrane</location>
        <topology evidence="1">Multi-pass membrane protein</topology>
    </subcellularLocation>
</comment>